<protein>
    <submittedName>
        <fullName evidence="1">Uncharacterized protein</fullName>
    </submittedName>
</protein>
<evidence type="ECO:0000313" key="1">
    <source>
        <dbReference type="EMBL" id="MDQ0422286.1"/>
    </source>
</evidence>
<organism evidence="1 2">
    <name type="scientific">Peteryoungia aggregata LMG 23059</name>
    <dbReference type="NCBI Taxonomy" id="1368425"/>
    <lineage>
        <taxon>Bacteria</taxon>
        <taxon>Pseudomonadati</taxon>
        <taxon>Pseudomonadota</taxon>
        <taxon>Alphaproteobacteria</taxon>
        <taxon>Hyphomicrobiales</taxon>
        <taxon>Rhizobiaceae</taxon>
        <taxon>Peteryoungia</taxon>
    </lineage>
</organism>
<proteinExistence type="predicted"/>
<name>A0ABU0GC39_9HYPH</name>
<gene>
    <name evidence="1" type="ORF">J2045_003334</name>
</gene>
<dbReference type="RefSeq" id="WP_307374703.1">
    <property type="nucleotide sequence ID" value="NZ_JAUSUW010000010.1"/>
</dbReference>
<sequence length="59" mass="6776">MSKREAAPAIDPDRLYRITFSKSFEYEGEKFIPRTGSSHKVSGAMLELIKDHLDEYEAI</sequence>
<dbReference type="Proteomes" id="UP001238496">
    <property type="component" value="Unassembled WGS sequence"/>
</dbReference>
<accession>A0ABU0GC39</accession>
<keyword evidence="2" id="KW-1185">Reference proteome</keyword>
<reference evidence="1 2" key="1">
    <citation type="submission" date="2023-07" db="EMBL/GenBank/DDBJ databases">
        <title>Genomic Encyclopedia of Type Strains, Phase IV (KMG-IV): sequencing the most valuable type-strain genomes for metagenomic binning, comparative biology and taxonomic classification.</title>
        <authorList>
            <person name="Goeker M."/>
        </authorList>
    </citation>
    <scope>NUCLEOTIDE SEQUENCE [LARGE SCALE GENOMIC DNA]</scope>
    <source>
        <strain evidence="1 2">DSM 1111</strain>
    </source>
</reference>
<evidence type="ECO:0000313" key="2">
    <source>
        <dbReference type="Proteomes" id="UP001238496"/>
    </source>
</evidence>
<dbReference type="EMBL" id="JAUSUW010000010">
    <property type="protein sequence ID" value="MDQ0422286.1"/>
    <property type="molecule type" value="Genomic_DNA"/>
</dbReference>
<comment type="caution">
    <text evidence="1">The sequence shown here is derived from an EMBL/GenBank/DDBJ whole genome shotgun (WGS) entry which is preliminary data.</text>
</comment>